<comment type="caution">
    <text evidence="1">The sequence shown here is derived from an EMBL/GenBank/DDBJ whole genome shotgun (WGS) entry which is preliminary data.</text>
</comment>
<protein>
    <submittedName>
        <fullName evidence="1">Uncharacterized protein</fullName>
    </submittedName>
</protein>
<dbReference type="AlphaFoldDB" id="W4LHF4"/>
<proteinExistence type="predicted"/>
<reference evidence="1 2" key="1">
    <citation type="journal article" date="2014" name="Nature">
        <title>An environmental bacterial taxon with a large and distinct metabolic repertoire.</title>
        <authorList>
            <person name="Wilson M.C."/>
            <person name="Mori T."/>
            <person name="Ruckert C."/>
            <person name="Uria A.R."/>
            <person name="Helf M.J."/>
            <person name="Takada K."/>
            <person name="Gernert C."/>
            <person name="Steffens U.A."/>
            <person name="Heycke N."/>
            <person name="Schmitt S."/>
            <person name="Rinke C."/>
            <person name="Helfrich E.J."/>
            <person name="Brachmann A.O."/>
            <person name="Gurgui C."/>
            <person name="Wakimoto T."/>
            <person name="Kracht M."/>
            <person name="Crusemann M."/>
            <person name="Hentschel U."/>
            <person name="Abe I."/>
            <person name="Matsunaga S."/>
            <person name="Kalinowski J."/>
            <person name="Takeyama H."/>
            <person name="Piel J."/>
        </authorList>
    </citation>
    <scope>NUCLEOTIDE SEQUENCE [LARGE SCALE GENOMIC DNA]</scope>
    <source>
        <strain evidence="2">TSY2</strain>
    </source>
</reference>
<organism evidence="1 2">
    <name type="scientific">Candidatus Entotheonella gemina</name>
    <dbReference type="NCBI Taxonomy" id="1429439"/>
    <lineage>
        <taxon>Bacteria</taxon>
        <taxon>Pseudomonadati</taxon>
        <taxon>Nitrospinota/Tectimicrobiota group</taxon>
        <taxon>Candidatus Tectimicrobiota</taxon>
        <taxon>Candidatus Entotheonellia</taxon>
        <taxon>Candidatus Entotheonellales</taxon>
        <taxon>Candidatus Entotheonellaceae</taxon>
        <taxon>Candidatus Entotheonella</taxon>
    </lineage>
</organism>
<gene>
    <name evidence="1" type="ORF">ETSY2_44700</name>
</gene>
<evidence type="ECO:0000313" key="1">
    <source>
        <dbReference type="EMBL" id="ETW97407.1"/>
    </source>
</evidence>
<dbReference type="HOGENOM" id="CLU_1718991_0_0_7"/>
<dbReference type="Proteomes" id="UP000019140">
    <property type="component" value="Unassembled WGS sequence"/>
</dbReference>
<evidence type="ECO:0000313" key="2">
    <source>
        <dbReference type="Proteomes" id="UP000019140"/>
    </source>
</evidence>
<name>W4LHF4_9BACT</name>
<dbReference type="EMBL" id="AZHX01002067">
    <property type="protein sequence ID" value="ETW97407.1"/>
    <property type="molecule type" value="Genomic_DNA"/>
</dbReference>
<keyword evidence="2" id="KW-1185">Reference proteome</keyword>
<sequence length="152" mass="17384">MQCAHVGKRHSGHKHEEIFKFGCKPHWLWFASIQGGQRRGKVHQKSELLRREMFMESENKISHGPHKCVLVGATHDVVDSHAEEIRQGCQSVSWWHGACCTFIFAIGCIWDTGSLCHLFLGDLAKYPKFPESLGYSHLIPMILVTRFASKRK</sequence>
<accession>W4LHF4</accession>